<evidence type="ECO:0000313" key="2">
    <source>
        <dbReference type="EMBL" id="BBJ47989.1"/>
    </source>
</evidence>
<evidence type="ECO:0000256" key="1">
    <source>
        <dbReference type="SAM" id="MobiDB-lite"/>
    </source>
</evidence>
<gene>
    <name evidence="2" type="ORF">SAVMC3_06180</name>
</gene>
<protein>
    <submittedName>
        <fullName evidence="2">Uncharacterized protein</fullName>
    </submittedName>
</protein>
<proteinExistence type="predicted"/>
<feature type="compositionally biased region" description="Polar residues" evidence="1">
    <location>
        <begin position="29"/>
        <end position="38"/>
    </location>
</feature>
<name>A0A499VGC9_STRAX</name>
<accession>A0A499VGC9</accession>
<reference evidence="2" key="1">
    <citation type="submission" date="2019-04" db="EMBL/GenBank/DDBJ databases">
        <title>Draft genome sequences of Streptomyces avermitilis MC3.</title>
        <authorList>
            <person name="Komaki H."/>
            <person name="Tamura T."/>
            <person name="Hosoyama A."/>
        </authorList>
    </citation>
    <scope>NUCLEOTIDE SEQUENCE</scope>
    <source>
        <strain evidence="2">MC3</strain>
    </source>
</reference>
<organism evidence="2">
    <name type="scientific">Streptomyces avermitilis</name>
    <dbReference type="NCBI Taxonomy" id="33903"/>
    <lineage>
        <taxon>Bacteria</taxon>
        <taxon>Bacillati</taxon>
        <taxon>Actinomycetota</taxon>
        <taxon>Actinomycetes</taxon>
        <taxon>Kitasatosporales</taxon>
        <taxon>Streptomycetaceae</taxon>
        <taxon>Streptomyces</taxon>
    </lineage>
</organism>
<feature type="region of interest" description="Disordered" evidence="1">
    <location>
        <begin position="23"/>
        <end position="52"/>
    </location>
</feature>
<dbReference type="EMBL" id="AP019621">
    <property type="protein sequence ID" value="BBJ47989.1"/>
    <property type="molecule type" value="Genomic_DNA"/>
</dbReference>
<dbReference type="AlphaFoldDB" id="A0A499VGC9"/>
<sequence length="84" mass="9272">MQPNEIIEVLNRPISQELLARDVTRSHIGMSTTKNAPNSRGHPRAQAPETTAPVGETHLSVWLAAHEAGSLHQASWNRSSRLAW</sequence>